<dbReference type="PROSITE" id="PS50943">
    <property type="entry name" value="HTH_CROC1"/>
    <property type="match status" value="1"/>
</dbReference>
<protein>
    <submittedName>
        <fullName evidence="3">Transcriptional regulator</fullName>
    </submittedName>
</protein>
<reference evidence="3 4" key="1">
    <citation type="submission" date="2016-05" db="EMBL/GenBank/DDBJ databases">
        <authorList>
            <person name="Gu J."/>
        </authorList>
    </citation>
    <scope>NUCLEOTIDE SEQUENCE [LARGE SCALE GENOMIC DNA]</scope>
    <source>
        <strain evidence="3 4">ACCC40021</strain>
    </source>
</reference>
<dbReference type="PANTHER" id="PTHR46797">
    <property type="entry name" value="HTH-TYPE TRANSCRIPTIONAL REGULATOR"/>
    <property type="match status" value="1"/>
</dbReference>
<dbReference type="InterPro" id="IPR011990">
    <property type="entry name" value="TPR-like_helical_dom_sf"/>
</dbReference>
<dbReference type="SMART" id="SM00530">
    <property type="entry name" value="HTH_XRE"/>
    <property type="match status" value="1"/>
</dbReference>
<keyword evidence="1" id="KW-0238">DNA-binding</keyword>
<dbReference type="Gene3D" id="1.10.260.40">
    <property type="entry name" value="lambda repressor-like DNA-binding domains"/>
    <property type="match status" value="1"/>
</dbReference>
<name>A0ABM6H371_9ACTN</name>
<dbReference type="InterPro" id="IPR010982">
    <property type="entry name" value="Lambda_DNA-bd_dom_sf"/>
</dbReference>
<accession>A0ABM6H371</accession>
<dbReference type="EMBL" id="CP015588">
    <property type="protein sequence ID" value="APY90618.1"/>
    <property type="molecule type" value="Genomic_DNA"/>
</dbReference>
<dbReference type="SUPFAM" id="SSF48452">
    <property type="entry name" value="TPR-like"/>
    <property type="match status" value="1"/>
</dbReference>
<dbReference type="Proteomes" id="UP000187191">
    <property type="component" value="Chromosome"/>
</dbReference>
<evidence type="ECO:0000259" key="2">
    <source>
        <dbReference type="PROSITE" id="PS50943"/>
    </source>
</evidence>
<keyword evidence="4" id="KW-1185">Reference proteome</keyword>
<evidence type="ECO:0000313" key="3">
    <source>
        <dbReference type="EMBL" id="APY90618.1"/>
    </source>
</evidence>
<organism evidence="3 4">
    <name type="scientific">Streptomyces alfalfae</name>
    <dbReference type="NCBI Taxonomy" id="1642299"/>
    <lineage>
        <taxon>Bacteria</taxon>
        <taxon>Bacillati</taxon>
        <taxon>Actinomycetota</taxon>
        <taxon>Actinomycetes</taxon>
        <taxon>Kitasatosporales</taxon>
        <taxon>Streptomycetaceae</taxon>
        <taxon>Streptomyces</taxon>
    </lineage>
</organism>
<sequence>MANEDLGKTLRRLRRLASLTQEELAERSDVSVDVIRQLEQRRKHSARLPTLHALANGLGVELTTLLGDPPAVTAGGESDGPRFVAVRRAVMPALWGPQAVLTGPDFSIDRLREQIADGWSQYHAAEFEPVMKSLPDLINDARSATVSGSDDDRRAGFAALGKVLQLAGHVAVRMGKTDLALTSLERAISAAEQSADPLLVPMIVNSVAWTYQRQGRLEDALGIALRSAEAIKSGGHTDTADGLKVWGALTMSAATSAARSGDYARAAELMAGAEKEAARVSKLPAGSDNRMVSVFSPSSVRIERVRLAVQYGRPHDALALAKGMRLSKDTPPSWRTWLLLDVARAHTDTGDAAGAVKALESLRRVAPTWMQHHTLAVAIVRDLWTLPNHPPGLRPLAEFLGVAE</sequence>
<dbReference type="RefSeq" id="WP_076688585.1">
    <property type="nucleotide sequence ID" value="NZ_CP015588.1"/>
</dbReference>
<dbReference type="PANTHER" id="PTHR46797:SF1">
    <property type="entry name" value="METHYLPHOSPHONATE SYNTHASE"/>
    <property type="match status" value="1"/>
</dbReference>
<gene>
    <name evidence="3" type="ORF">A7J05_04950</name>
</gene>
<dbReference type="InterPro" id="IPR001387">
    <property type="entry name" value="Cro/C1-type_HTH"/>
</dbReference>
<dbReference type="Pfam" id="PF13560">
    <property type="entry name" value="HTH_31"/>
    <property type="match status" value="1"/>
</dbReference>
<evidence type="ECO:0000313" key="4">
    <source>
        <dbReference type="Proteomes" id="UP000187191"/>
    </source>
</evidence>
<proteinExistence type="predicted"/>
<dbReference type="Gene3D" id="1.25.40.10">
    <property type="entry name" value="Tetratricopeptide repeat domain"/>
    <property type="match status" value="1"/>
</dbReference>
<evidence type="ECO:0000256" key="1">
    <source>
        <dbReference type="ARBA" id="ARBA00023125"/>
    </source>
</evidence>
<dbReference type="InterPro" id="IPR050807">
    <property type="entry name" value="TransReg_Diox_bact_type"/>
</dbReference>
<feature type="domain" description="HTH cro/C1-type" evidence="2">
    <location>
        <begin position="10"/>
        <end position="65"/>
    </location>
</feature>
<dbReference type="CDD" id="cd00093">
    <property type="entry name" value="HTH_XRE"/>
    <property type="match status" value="1"/>
</dbReference>
<dbReference type="SUPFAM" id="SSF47413">
    <property type="entry name" value="lambda repressor-like DNA-binding domains"/>
    <property type="match status" value="1"/>
</dbReference>